<dbReference type="Gene3D" id="1.25.40.420">
    <property type="match status" value="1"/>
</dbReference>
<dbReference type="SUPFAM" id="SSF49599">
    <property type="entry name" value="TRAF domain-like"/>
    <property type="match status" value="1"/>
</dbReference>
<evidence type="ECO:0000313" key="3">
    <source>
        <dbReference type="Proteomes" id="UP000046392"/>
    </source>
</evidence>
<name>A0A0N5BST2_STREA</name>
<dbReference type="SUPFAM" id="SSF54695">
    <property type="entry name" value="POZ domain"/>
    <property type="match status" value="1"/>
</dbReference>
<accession>A0A0N5BST2</accession>
<reference evidence="4" key="1">
    <citation type="submission" date="2017-02" db="UniProtKB">
        <authorList>
            <consortium name="WormBaseParasite"/>
        </authorList>
    </citation>
    <scope>IDENTIFICATION</scope>
</reference>
<dbReference type="STRING" id="174720.A0A0N5BST2"/>
<dbReference type="AlphaFoldDB" id="A0A0N5BST2"/>
<dbReference type="InterPro" id="IPR011333">
    <property type="entry name" value="SKP1/BTB/POZ_sf"/>
</dbReference>
<sequence>MDSTVTFESTWEVSKAEIFKDLFLSLQSPIFHNNQNEETKWRLNVHRRIDADKGDEFFSFFLNLENSLPEKTKAKFKLSLLNKRQEKVLPKESPVENIHGRELCYSFFDFFGKKYINNNSSDLLFDGNLKISCEITLFGDSKDKNNSQNPTPVLDTSKLLFSHQYSDFTITVDGVDLKAHKMVLSLRSPVFDAMFNSNIQESQSNRVEIKDFGINVVREMLTYIYTNTCPKIKELALELMMIADKYGINDLKKIADEQLYQSLCEGNACDYLIVAHTYSNSRLKDFCLDFIVLNAQNIVKKKNWREFVVKYPPLLESLLKRALKIG</sequence>
<keyword evidence="3" id="KW-1185">Reference proteome</keyword>
<evidence type="ECO:0000259" key="2">
    <source>
        <dbReference type="PROSITE" id="PS50144"/>
    </source>
</evidence>
<dbReference type="GO" id="GO:0030163">
    <property type="term" value="P:protein catabolic process"/>
    <property type="evidence" value="ECO:0007669"/>
    <property type="project" value="UniProtKB-ARBA"/>
</dbReference>
<dbReference type="Proteomes" id="UP000046392">
    <property type="component" value="Unplaced"/>
</dbReference>
<evidence type="ECO:0000313" key="4">
    <source>
        <dbReference type="WBParaSite" id="SPAL_0000892400.1"/>
    </source>
</evidence>
<dbReference type="SMART" id="SM00225">
    <property type="entry name" value="BTB"/>
    <property type="match status" value="1"/>
</dbReference>
<dbReference type="WBParaSite" id="SPAL_0000892400.1">
    <property type="protein sequence ID" value="SPAL_0000892400.1"/>
    <property type="gene ID" value="SPAL_0000892400"/>
</dbReference>
<dbReference type="InterPro" id="IPR008974">
    <property type="entry name" value="TRAF-like"/>
</dbReference>
<dbReference type="InterPro" id="IPR000210">
    <property type="entry name" value="BTB/POZ_dom"/>
</dbReference>
<dbReference type="InterPro" id="IPR002083">
    <property type="entry name" value="MATH/TRAF_dom"/>
</dbReference>
<dbReference type="PROSITE" id="PS50144">
    <property type="entry name" value="MATH"/>
    <property type="match status" value="1"/>
</dbReference>
<feature type="domain" description="MATH" evidence="2">
    <location>
        <begin position="6"/>
        <end position="135"/>
    </location>
</feature>
<dbReference type="Gene3D" id="3.30.710.10">
    <property type="entry name" value="Potassium Channel Kv1.1, Chain A"/>
    <property type="match status" value="1"/>
</dbReference>
<proteinExistence type="predicted"/>
<dbReference type="Pfam" id="PF22486">
    <property type="entry name" value="MATH_2"/>
    <property type="match status" value="1"/>
</dbReference>
<dbReference type="Gene3D" id="2.60.210.10">
    <property type="entry name" value="Apoptosis, Tumor Necrosis Factor Receptor Associated Protein 2, Chain A"/>
    <property type="match status" value="1"/>
</dbReference>
<organism evidence="3 4">
    <name type="scientific">Strongyloides papillosus</name>
    <name type="common">Intestinal threadworm</name>
    <dbReference type="NCBI Taxonomy" id="174720"/>
    <lineage>
        <taxon>Eukaryota</taxon>
        <taxon>Metazoa</taxon>
        <taxon>Ecdysozoa</taxon>
        <taxon>Nematoda</taxon>
        <taxon>Chromadorea</taxon>
        <taxon>Rhabditida</taxon>
        <taxon>Tylenchina</taxon>
        <taxon>Panagrolaimomorpha</taxon>
        <taxon>Strongyloidoidea</taxon>
        <taxon>Strongyloididae</taxon>
        <taxon>Strongyloides</taxon>
    </lineage>
</organism>
<evidence type="ECO:0000259" key="1">
    <source>
        <dbReference type="PROSITE" id="PS50097"/>
    </source>
</evidence>
<dbReference type="Pfam" id="PF00651">
    <property type="entry name" value="BTB"/>
    <property type="match status" value="1"/>
</dbReference>
<protein>
    <submittedName>
        <fullName evidence="4">BTB domain-containing protein</fullName>
    </submittedName>
</protein>
<dbReference type="PROSITE" id="PS50097">
    <property type="entry name" value="BTB"/>
    <property type="match status" value="1"/>
</dbReference>
<dbReference type="PANTHER" id="PTHR24413">
    <property type="entry name" value="SPECKLE-TYPE POZ PROTEIN"/>
    <property type="match status" value="1"/>
</dbReference>
<feature type="domain" description="BTB" evidence="1">
    <location>
        <begin position="166"/>
        <end position="227"/>
    </location>
</feature>